<dbReference type="Gene3D" id="1.25.40.10">
    <property type="entry name" value="Tetratricopeptide repeat domain"/>
    <property type="match status" value="1"/>
</dbReference>
<evidence type="ECO:0000259" key="2">
    <source>
        <dbReference type="Pfam" id="PF12688"/>
    </source>
</evidence>
<keyword evidence="4" id="KW-1185">Reference proteome</keyword>
<dbReference type="EMBL" id="CP023445">
    <property type="protein sequence ID" value="ATE58280.1"/>
    <property type="molecule type" value="Genomic_DNA"/>
</dbReference>
<dbReference type="Pfam" id="PF12688">
    <property type="entry name" value="TPR_5"/>
    <property type="match status" value="1"/>
</dbReference>
<sequence>MTTVDEAVERGWASADPNDPEPTVEHFRALLAEHPDDVVALFEYAGSLDYAGHEAEAAPAYERAFAAGLDGDRLRQGLIQYGSTLRNLGRHDEAIAALERADREFPGHDSVRAFLALALTSAGRAPEAVALLLTLAVDRVDSPDLQRYQRALRGYAAELTTTPNAD</sequence>
<evidence type="ECO:0000256" key="1">
    <source>
        <dbReference type="SAM" id="MobiDB-lite"/>
    </source>
</evidence>
<proteinExistence type="predicted"/>
<dbReference type="InterPro" id="IPR011990">
    <property type="entry name" value="TPR-like_helical_dom_sf"/>
</dbReference>
<dbReference type="SUPFAM" id="SSF48452">
    <property type="entry name" value="TPR-like"/>
    <property type="match status" value="1"/>
</dbReference>
<protein>
    <recommendedName>
        <fullName evidence="2">Tetratrico peptide repeat group 5 domain-containing protein</fullName>
    </recommendedName>
</protein>
<dbReference type="KEGG" id="apre:CNX65_20230"/>
<name>A0A290ZGW5_9PSEU</name>
<feature type="region of interest" description="Disordered" evidence="1">
    <location>
        <begin position="1"/>
        <end position="21"/>
    </location>
</feature>
<evidence type="ECO:0000313" key="4">
    <source>
        <dbReference type="Proteomes" id="UP000218505"/>
    </source>
</evidence>
<evidence type="ECO:0000313" key="3">
    <source>
        <dbReference type="EMBL" id="ATE58280.1"/>
    </source>
</evidence>
<dbReference type="Proteomes" id="UP000218505">
    <property type="component" value="Chromosome"/>
</dbReference>
<feature type="domain" description="Tetratrico peptide repeat group 5" evidence="2">
    <location>
        <begin position="39"/>
        <end position="159"/>
    </location>
</feature>
<accession>A0A290ZGW5</accession>
<organism evidence="3 4">
    <name type="scientific">Actinosynnema pretiosum</name>
    <dbReference type="NCBI Taxonomy" id="42197"/>
    <lineage>
        <taxon>Bacteria</taxon>
        <taxon>Bacillati</taxon>
        <taxon>Actinomycetota</taxon>
        <taxon>Actinomycetes</taxon>
        <taxon>Pseudonocardiales</taxon>
        <taxon>Pseudonocardiaceae</taxon>
        <taxon>Actinosynnema</taxon>
    </lineage>
</organism>
<reference evidence="3" key="1">
    <citation type="submission" date="2017-09" db="EMBL/GenBank/DDBJ databases">
        <title>Complete Genome Sequence of ansamitocin-producing Bacterium Actinosynnema pretiosum X47.</title>
        <authorList>
            <person name="Cao G."/>
            <person name="Zong G."/>
            <person name="Zhong C."/>
            <person name="Fu J."/>
        </authorList>
    </citation>
    <scope>NUCLEOTIDE SEQUENCE [LARGE SCALE GENOMIC DNA]</scope>
    <source>
        <strain evidence="3">X47</strain>
    </source>
</reference>
<dbReference type="InterPro" id="IPR041656">
    <property type="entry name" value="TPR_5"/>
</dbReference>
<dbReference type="AlphaFoldDB" id="A0A290ZGW5"/>
<gene>
    <name evidence="3" type="ORF">CNX65_20230</name>
</gene>